<dbReference type="GeneID" id="40725233"/>
<organism evidence="3 4">
    <name type="scientific">Sporisorium graminicola</name>
    <dbReference type="NCBI Taxonomy" id="280036"/>
    <lineage>
        <taxon>Eukaryota</taxon>
        <taxon>Fungi</taxon>
        <taxon>Dikarya</taxon>
        <taxon>Basidiomycota</taxon>
        <taxon>Ustilaginomycotina</taxon>
        <taxon>Ustilaginomycetes</taxon>
        <taxon>Ustilaginales</taxon>
        <taxon>Ustilaginaceae</taxon>
        <taxon>Sporisorium</taxon>
    </lineage>
</organism>
<feature type="transmembrane region" description="Helical" evidence="2">
    <location>
        <begin position="151"/>
        <end position="170"/>
    </location>
</feature>
<feature type="transmembrane region" description="Helical" evidence="2">
    <location>
        <begin position="83"/>
        <end position="106"/>
    </location>
</feature>
<accession>A0A4U7KWX7</accession>
<dbReference type="Proteomes" id="UP000306050">
    <property type="component" value="Chromosome SGRAM_14"/>
</dbReference>
<feature type="transmembrane region" description="Helical" evidence="2">
    <location>
        <begin position="112"/>
        <end position="130"/>
    </location>
</feature>
<evidence type="ECO:0000256" key="2">
    <source>
        <dbReference type="SAM" id="Phobius"/>
    </source>
</evidence>
<name>A0A4U7KWX7_9BASI</name>
<feature type="transmembrane region" description="Helical" evidence="2">
    <location>
        <begin position="502"/>
        <end position="523"/>
    </location>
</feature>
<feature type="transmembrane region" description="Helical" evidence="2">
    <location>
        <begin position="608"/>
        <end position="632"/>
    </location>
</feature>
<feature type="transmembrane region" description="Helical" evidence="2">
    <location>
        <begin position="638"/>
        <end position="656"/>
    </location>
</feature>
<dbReference type="KEGG" id="sgra:EX895_002338"/>
<protein>
    <submittedName>
        <fullName evidence="3">Uncharacterized protein</fullName>
    </submittedName>
</protein>
<sequence length="672" mass="70519">MGVITADMSNLDFVHLVQLHLPVPTNSITLPSDDALKADQLRWTFVQSAYLLPLMLLAGPVLIFQLVILVGRLGSKLSLADGLAWTLVLTVGVVGLMMLLTAFVGASVAGVVLTRMVASAVVASALGLVVQAVQLSPPPPSWTTSKGKGAVVGFPTVAFAAIYGLGTAFASSSTLAGYQLAGVLQRYHIGFQGTGSGRREGYRGVFLLEGAFILALCPVIGIFLMLPRRLTPTSTLEAVDEALAEPPIAHASQSDSEPGAHIKAIASSDIAPHTKTETSPFADSPTDADIKHVLPEANIGSTHTAISVDDTKEKDMPEKRVFVSLRRFSSYYTSPFANVAILNRNSSSLQAENPPSAVAASAVASNIRALQQLHTGFGRWVSALLRRIMIFVFGGMGVDDAAFDLISAGTSSRETFICGVLIVSNTVIVQLAVVSLIAPLKAPDEQQTAGTQLKVVPALPGLPTLAGGVSGCISAVVCSLLATTRPDRAAEGKWQRWRSTRWWVPALLTACLVITLVGLGLAVVANTMVPAATCGSWIMYVATGVTYAGSTPQLPLALQQICTVLDSELGCTGSLRPPSTGSATDSQPAETARVASSASVQAIRWERVGAMISTLTTIAGSELLTAWVFLMPDAAQKVFLFTSAVLAIGGAVWLMLRHTKRRIVETALSGVE</sequence>
<evidence type="ECO:0000313" key="3">
    <source>
        <dbReference type="EMBL" id="TKY88707.1"/>
    </source>
</evidence>
<dbReference type="RefSeq" id="XP_029740692.1">
    <property type="nucleotide sequence ID" value="XM_029882937.1"/>
</dbReference>
<dbReference type="AlphaFoldDB" id="A0A4U7KWX7"/>
<reference evidence="3 4" key="1">
    <citation type="submission" date="2019-05" db="EMBL/GenBank/DDBJ databases">
        <title>Sporisorium graminicola CBS 10092 draft sequencing and annotation.</title>
        <authorList>
            <person name="Solano-Gonzalez S."/>
            <person name="Caddick M.X."/>
            <person name="Darby A."/>
        </authorList>
    </citation>
    <scope>NUCLEOTIDE SEQUENCE [LARGE SCALE GENOMIC DNA]</scope>
    <source>
        <strain evidence="3 4">CBS 10092</strain>
    </source>
</reference>
<dbReference type="EMBL" id="SRRM01000007">
    <property type="protein sequence ID" value="TKY88707.1"/>
    <property type="molecule type" value="Genomic_DNA"/>
</dbReference>
<keyword evidence="2" id="KW-0812">Transmembrane</keyword>
<feature type="transmembrane region" description="Helical" evidence="2">
    <location>
        <begin position="416"/>
        <end position="438"/>
    </location>
</feature>
<feature type="transmembrane region" description="Helical" evidence="2">
    <location>
        <begin position="50"/>
        <end position="71"/>
    </location>
</feature>
<feature type="transmembrane region" description="Helical" evidence="2">
    <location>
        <begin position="458"/>
        <end position="482"/>
    </location>
</feature>
<comment type="caution">
    <text evidence="3">The sequence shown here is derived from an EMBL/GenBank/DDBJ whole genome shotgun (WGS) entry which is preliminary data.</text>
</comment>
<dbReference type="OrthoDB" id="2553005at2759"/>
<feature type="region of interest" description="Disordered" evidence="1">
    <location>
        <begin position="266"/>
        <end position="287"/>
    </location>
</feature>
<keyword evidence="4" id="KW-1185">Reference proteome</keyword>
<feature type="transmembrane region" description="Helical" evidence="2">
    <location>
        <begin position="205"/>
        <end position="226"/>
    </location>
</feature>
<evidence type="ECO:0000256" key="1">
    <source>
        <dbReference type="SAM" id="MobiDB-lite"/>
    </source>
</evidence>
<feature type="transmembrane region" description="Helical" evidence="2">
    <location>
        <begin position="529"/>
        <end position="549"/>
    </location>
</feature>
<keyword evidence="2" id="KW-0472">Membrane</keyword>
<gene>
    <name evidence="3" type="ORF">EX895_002338</name>
</gene>
<proteinExistence type="predicted"/>
<evidence type="ECO:0000313" key="4">
    <source>
        <dbReference type="Proteomes" id="UP000306050"/>
    </source>
</evidence>
<keyword evidence="2" id="KW-1133">Transmembrane helix</keyword>